<keyword evidence="3" id="KW-1185">Reference proteome</keyword>
<reference evidence="2" key="1">
    <citation type="submission" date="2025-08" db="UniProtKB">
        <authorList>
            <consortium name="Ensembl"/>
        </authorList>
    </citation>
    <scope>IDENTIFICATION</scope>
</reference>
<reference evidence="2" key="2">
    <citation type="submission" date="2025-09" db="UniProtKB">
        <authorList>
            <consortium name="Ensembl"/>
        </authorList>
    </citation>
    <scope>IDENTIFICATION</scope>
</reference>
<feature type="compositionally biased region" description="Pro residues" evidence="1">
    <location>
        <begin position="154"/>
        <end position="170"/>
    </location>
</feature>
<accession>A0A8C7D2K0</accession>
<protein>
    <submittedName>
        <fullName evidence="2">Uncharacterized protein</fullName>
    </submittedName>
</protein>
<evidence type="ECO:0000313" key="2">
    <source>
        <dbReference type="Ensembl" id="ENSOKIP00005015151.1"/>
    </source>
</evidence>
<feature type="region of interest" description="Disordered" evidence="1">
    <location>
        <begin position="110"/>
        <end position="184"/>
    </location>
</feature>
<dbReference type="Pfam" id="PF22611">
    <property type="entry name" value="CFAP126"/>
    <property type="match status" value="1"/>
</dbReference>
<evidence type="ECO:0000256" key="1">
    <source>
        <dbReference type="SAM" id="MobiDB-lite"/>
    </source>
</evidence>
<feature type="compositionally biased region" description="Polar residues" evidence="1">
    <location>
        <begin position="125"/>
        <end position="138"/>
    </location>
</feature>
<proteinExistence type="predicted"/>
<dbReference type="Proteomes" id="UP000694557">
    <property type="component" value="Unassembled WGS sequence"/>
</dbReference>
<evidence type="ECO:0000313" key="3">
    <source>
        <dbReference type="Proteomes" id="UP000694557"/>
    </source>
</evidence>
<name>A0A8C7D2K0_ONCKI</name>
<dbReference type="InterPro" id="IPR038797">
    <property type="entry name" value="Fltp"/>
</dbReference>
<organism evidence="2 3">
    <name type="scientific">Oncorhynchus kisutch</name>
    <name type="common">Coho salmon</name>
    <name type="synonym">Salmo kisutch</name>
    <dbReference type="NCBI Taxonomy" id="8019"/>
    <lineage>
        <taxon>Eukaryota</taxon>
        <taxon>Metazoa</taxon>
        <taxon>Chordata</taxon>
        <taxon>Craniata</taxon>
        <taxon>Vertebrata</taxon>
        <taxon>Euteleostomi</taxon>
        <taxon>Actinopterygii</taxon>
        <taxon>Neopterygii</taxon>
        <taxon>Teleostei</taxon>
        <taxon>Protacanthopterygii</taxon>
        <taxon>Salmoniformes</taxon>
        <taxon>Salmonidae</taxon>
        <taxon>Salmoninae</taxon>
        <taxon>Oncorhynchus</taxon>
    </lineage>
</organism>
<dbReference type="Ensembl" id="ENSOKIT00005016111.1">
    <property type="protein sequence ID" value="ENSOKIP00005015151.1"/>
    <property type="gene ID" value="ENSOKIG00005006776.1"/>
</dbReference>
<dbReference type="AlphaFoldDB" id="A0A8C7D2K0"/>
<sequence length="184" mass="19588">FWNTSSASLLEHISSASLLEHISSASLLEHISSASHRTQCKIGNHNGHLLLFQSRGRGVVEGCLFGAWSLPFSCPPFSCSASSCRLQGGAGRLEIWRETDKDQLNLIANTSAGVGGHGSIREQPDSSLSTAPQPQGSVKQHRQASTETTSFPPSSTPRPHNPPPPPPPPHTHTHTLTPPPTSSL</sequence>